<reference evidence="2 3" key="1">
    <citation type="submission" date="2015-08" db="EMBL/GenBank/DDBJ databases">
        <title>Antibacterial properties of a collection of Vibrionaceae strains.</title>
        <authorList>
            <person name="Giubergia S."/>
        </authorList>
    </citation>
    <scope>NUCLEOTIDE SEQUENCE [LARGE SCALE GENOMIC DNA]</scope>
    <source>
        <strain evidence="2 3">S0821</strain>
    </source>
</reference>
<keyword evidence="3" id="KW-1185">Reference proteome</keyword>
<evidence type="ECO:0000313" key="2">
    <source>
        <dbReference type="EMBL" id="KQH84156.1"/>
    </source>
</evidence>
<accession>A0A0Q2XSK8</accession>
<dbReference type="InParanoid" id="A0A0Q2XSK8"/>
<organism evidence="2 3">
    <name type="scientific">Vibrio furnissii</name>
    <dbReference type="NCBI Taxonomy" id="29494"/>
    <lineage>
        <taxon>Bacteria</taxon>
        <taxon>Pseudomonadati</taxon>
        <taxon>Pseudomonadota</taxon>
        <taxon>Gammaproteobacteria</taxon>
        <taxon>Vibrionales</taxon>
        <taxon>Vibrionaceae</taxon>
        <taxon>Vibrio</taxon>
    </lineage>
</organism>
<proteinExistence type="predicted"/>
<dbReference type="RefSeq" id="WP_055466931.1">
    <property type="nucleotide sequence ID" value="NZ_LKHS01000021.1"/>
</dbReference>
<sequence length="142" mass="15576">MFPKIKKQAGNLYIVVIFVIVVMGFLAAALGRMEWSNQDALSRDLLGTKAWFAAHSLNELALTQLYPVGASSAVSTTCESHWNAVQNAATRLIAQYAGCSESITCDSLDTLNDEDVFKVESRVVCGSGRYQVERVQEVLVKE</sequence>
<evidence type="ECO:0000313" key="3">
    <source>
        <dbReference type="Proteomes" id="UP000051221"/>
    </source>
</evidence>
<keyword evidence="1" id="KW-0812">Transmembrane</keyword>
<feature type="transmembrane region" description="Helical" evidence="1">
    <location>
        <begin position="12"/>
        <end position="31"/>
    </location>
</feature>
<protein>
    <submittedName>
        <fullName evidence="2">MSHA biogenesis protein MshP</fullName>
    </submittedName>
</protein>
<name>A0A0Q2XSK8_VIBFU</name>
<evidence type="ECO:0000256" key="1">
    <source>
        <dbReference type="SAM" id="Phobius"/>
    </source>
</evidence>
<keyword evidence="1" id="KW-1133">Transmembrane helix</keyword>
<comment type="caution">
    <text evidence="2">The sequence shown here is derived from an EMBL/GenBank/DDBJ whole genome shotgun (WGS) entry which is preliminary data.</text>
</comment>
<gene>
    <name evidence="2" type="ORF">AMR76_19395</name>
</gene>
<dbReference type="Proteomes" id="UP000051221">
    <property type="component" value="Unassembled WGS sequence"/>
</dbReference>
<keyword evidence="1" id="KW-0472">Membrane</keyword>
<dbReference type="AlphaFoldDB" id="A0A0Q2XSK8"/>
<dbReference type="EMBL" id="LKHS01000021">
    <property type="protein sequence ID" value="KQH84156.1"/>
    <property type="molecule type" value="Genomic_DNA"/>
</dbReference>